<dbReference type="Pfam" id="PF05013">
    <property type="entry name" value="FGase"/>
    <property type="match status" value="1"/>
</dbReference>
<reference evidence="1 2" key="1">
    <citation type="submission" date="2019-02" db="EMBL/GenBank/DDBJ databases">
        <title>Deep-cultivation of Planctomycetes and their phenomic and genomic characterization uncovers novel biology.</title>
        <authorList>
            <person name="Wiegand S."/>
            <person name="Jogler M."/>
            <person name="Boedeker C."/>
            <person name="Pinto D."/>
            <person name="Vollmers J."/>
            <person name="Rivas-Marin E."/>
            <person name="Kohn T."/>
            <person name="Peeters S.H."/>
            <person name="Heuer A."/>
            <person name="Rast P."/>
            <person name="Oberbeckmann S."/>
            <person name="Bunk B."/>
            <person name="Jeske O."/>
            <person name="Meyerdierks A."/>
            <person name="Storesund J.E."/>
            <person name="Kallscheuer N."/>
            <person name="Luecker S."/>
            <person name="Lage O.M."/>
            <person name="Pohl T."/>
            <person name="Merkel B.J."/>
            <person name="Hornburger P."/>
            <person name="Mueller R.-W."/>
            <person name="Bruemmer F."/>
            <person name="Labrenz M."/>
            <person name="Spormann A.M."/>
            <person name="Op Den Camp H."/>
            <person name="Overmann J."/>
            <person name="Amann R."/>
            <person name="Jetten M.S.M."/>
            <person name="Mascher T."/>
            <person name="Medema M.H."/>
            <person name="Devos D.P."/>
            <person name="Kaster A.-K."/>
            <person name="Ovreas L."/>
            <person name="Rohde M."/>
            <person name="Galperin M.Y."/>
            <person name="Jogler C."/>
        </authorList>
    </citation>
    <scope>NUCLEOTIDE SEQUENCE [LARGE SCALE GENOMIC DNA]</scope>
    <source>
        <strain evidence="1 2">Poly59</strain>
    </source>
</reference>
<keyword evidence="1" id="KW-0378">Hydrolase</keyword>
<dbReference type="AlphaFoldDB" id="A0A5C6EIB5"/>
<organism evidence="1 2">
    <name type="scientific">Rubripirellula reticaptiva</name>
    <dbReference type="NCBI Taxonomy" id="2528013"/>
    <lineage>
        <taxon>Bacteria</taxon>
        <taxon>Pseudomonadati</taxon>
        <taxon>Planctomycetota</taxon>
        <taxon>Planctomycetia</taxon>
        <taxon>Pirellulales</taxon>
        <taxon>Pirellulaceae</taxon>
        <taxon>Rubripirellula</taxon>
    </lineage>
</organism>
<dbReference type="GO" id="GO:0016787">
    <property type="term" value="F:hydrolase activity"/>
    <property type="evidence" value="ECO:0007669"/>
    <property type="project" value="UniProtKB-KW"/>
</dbReference>
<sequence>MTSPEWLITCEHGGNLVPKPFQSHFATPGAARALNSHRGYDPGALEAATQFAKAQVAELISSETTRLLVDLNRSQDNPGLYSPFTSNLSASQRATLLDDWYYPYRKQVEGELRSRIQSAGCVVHLSIHTFTPRFKGTWRPIDVGFLFDPVRAGEAAFCQAWLSDVKRKHPRVRAVANQPYAGTDDGFTTALRQKFADSNYLGIEVEISHRFWKRSPQSQKNIVRALLETIPPH</sequence>
<dbReference type="Proteomes" id="UP000317977">
    <property type="component" value="Unassembled WGS sequence"/>
</dbReference>
<dbReference type="InterPro" id="IPR007709">
    <property type="entry name" value="N-FG_amidohydro"/>
</dbReference>
<evidence type="ECO:0000313" key="1">
    <source>
        <dbReference type="EMBL" id="TWU46999.1"/>
    </source>
</evidence>
<accession>A0A5C6EIB5</accession>
<protein>
    <submittedName>
        <fullName evidence="1">N-formylglutamate amidohydrolase</fullName>
    </submittedName>
</protein>
<name>A0A5C6EIB5_9BACT</name>
<dbReference type="SUPFAM" id="SSF53187">
    <property type="entry name" value="Zn-dependent exopeptidases"/>
    <property type="match status" value="1"/>
</dbReference>
<dbReference type="RefSeq" id="WP_146537414.1">
    <property type="nucleotide sequence ID" value="NZ_SJPX01000006.1"/>
</dbReference>
<dbReference type="EMBL" id="SJPX01000006">
    <property type="protein sequence ID" value="TWU46999.1"/>
    <property type="molecule type" value="Genomic_DNA"/>
</dbReference>
<dbReference type="OrthoDB" id="9815326at2"/>
<dbReference type="Gene3D" id="3.40.630.40">
    <property type="entry name" value="Zn-dependent exopeptidases"/>
    <property type="match status" value="1"/>
</dbReference>
<evidence type="ECO:0000313" key="2">
    <source>
        <dbReference type="Proteomes" id="UP000317977"/>
    </source>
</evidence>
<keyword evidence="2" id="KW-1185">Reference proteome</keyword>
<gene>
    <name evidence="1" type="ORF">Poly59_59730</name>
</gene>
<comment type="caution">
    <text evidence="1">The sequence shown here is derived from an EMBL/GenBank/DDBJ whole genome shotgun (WGS) entry which is preliminary data.</text>
</comment>
<proteinExistence type="predicted"/>